<dbReference type="InterPro" id="IPR009030">
    <property type="entry name" value="Growth_fac_rcpt_cys_sf"/>
</dbReference>
<proteinExistence type="predicted"/>
<dbReference type="InterPro" id="IPR036179">
    <property type="entry name" value="Ig-like_dom_sf"/>
</dbReference>
<accession>A0A7I8W408</accession>
<keyword evidence="3" id="KW-1185">Reference proteome</keyword>
<evidence type="ECO:0000313" key="2">
    <source>
        <dbReference type="EMBL" id="CAD5123293.1"/>
    </source>
</evidence>
<dbReference type="SUPFAM" id="SSF48726">
    <property type="entry name" value="Immunoglobulin"/>
    <property type="match status" value="1"/>
</dbReference>
<evidence type="ECO:0000259" key="1">
    <source>
        <dbReference type="Pfam" id="PF07699"/>
    </source>
</evidence>
<dbReference type="SMART" id="SM01411">
    <property type="entry name" value="Ephrin_rec_like"/>
    <property type="match status" value="1"/>
</dbReference>
<dbReference type="Pfam" id="PF07699">
    <property type="entry name" value="Ephrin_rec_like"/>
    <property type="match status" value="1"/>
</dbReference>
<evidence type="ECO:0000313" key="3">
    <source>
        <dbReference type="Proteomes" id="UP000549394"/>
    </source>
</evidence>
<dbReference type="OrthoDB" id="6416483at2759"/>
<feature type="domain" description="Tyrosine-protein kinase ephrin type A/B receptor-like" evidence="1">
    <location>
        <begin position="183"/>
        <end position="224"/>
    </location>
</feature>
<sequence length="274" mass="32431">MIQFTISQLFIAVTNVKVILTFENLMNINMNRFTYNQSNVTEEWYGHRQWFTEYHEWVEENSGIFLEPPRQYWYIHLTDITYTWFDSSKSIIKLPRQRFVIYEDGRIKIFPVMMSDSGIYTSFLEAKKHGIRSVLRKIIYIHVWRKLKTIESDCPSGYLKRDGINQTFGNKHCTPCLPGFFEQQNNCYSCGYGFYQEKPGQVVCFECPAGTVTQWKGAHSSRDCQIDKGFTQYEVRSKGREIRKRLLVLKYFAITKEDNIENGELISVKSYNRK</sequence>
<comment type="caution">
    <text evidence="2">The sequence shown here is derived from an EMBL/GenBank/DDBJ whole genome shotgun (WGS) entry which is preliminary data.</text>
</comment>
<dbReference type="InterPro" id="IPR011641">
    <property type="entry name" value="Tyr-kin_ephrin_A/B_rcpt-like"/>
</dbReference>
<gene>
    <name evidence="2" type="ORF">DGYR_LOCUS10980</name>
</gene>
<dbReference type="Gene3D" id="2.10.50.10">
    <property type="entry name" value="Tumor Necrosis Factor Receptor, subunit A, domain 2"/>
    <property type="match status" value="1"/>
</dbReference>
<protein>
    <submittedName>
        <fullName evidence="2">DgyrCDS11651</fullName>
    </submittedName>
</protein>
<name>A0A7I8W408_9ANNE</name>
<reference evidence="2 3" key="1">
    <citation type="submission" date="2020-08" db="EMBL/GenBank/DDBJ databases">
        <authorList>
            <person name="Hejnol A."/>
        </authorList>
    </citation>
    <scope>NUCLEOTIDE SEQUENCE [LARGE SCALE GENOMIC DNA]</scope>
</reference>
<dbReference type="SUPFAM" id="SSF57184">
    <property type="entry name" value="Growth factor receptor domain"/>
    <property type="match status" value="1"/>
</dbReference>
<dbReference type="AlphaFoldDB" id="A0A7I8W408"/>
<dbReference type="EMBL" id="CAJFCJ010000019">
    <property type="protein sequence ID" value="CAD5123293.1"/>
    <property type="molecule type" value="Genomic_DNA"/>
</dbReference>
<organism evidence="2 3">
    <name type="scientific">Dimorphilus gyrociliatus</name>
    <dbReference type="NCBI Taxonomy" id="2664684"/>
    <lineage>
        <taxon>Eukaryota</taxon>
        <taxon>Metazoa</taxon>
        <taxon>Spiralia</taxon>
        <taxon>Lophotrochozoa</taxon>
        <taxon>Annelida</taxon>
        <taxon>Polychaeta</taxon>
        <taxon>Polychaeta incertae sedis</taxon>
        <taxon>Dinophilidae</taxon>
        <taxon>Dimorphilus</taxon>
    </lineage>
</organism>
<dbReference type="Proteomes" id="UP000549394">
    <property type="component" value="Unassembled WGS sequence"/>
</dbReference>